<feature type="transmembrane region" description="Helical" evidence="2">
    <location>
        <begin position="24"/>
        <end position="45"/>
    </location>
</feature>
<feature type="compositionally biased region" description="Low complexity" evidence="1">
    <location>
        <begin position="262"/>
        <end position="277"/>
    </location>
</feature>
<accession>A0AAD5P8J8</accession>
<dbReference type="AlphaFoldDB" id="A0AAD5P8J8"/>
<protein>
    <submittedName>
        <fullName evidence="3">Uncharacterized protein</fullName>
    </submittedName>
</protein>
<feature type="transmembrane region" description="Helical" evidence="2">
    <location>
        <begin position="51"/>
        <end position="71"/>
    </location>
</feature>
<dbReference type="Proteomes" id="UP001209540">
    <property type="component" value="Unassembled WGS sequence"/>
</dbReference>
<evidence type="ECO:0000313" key="4">
    <source>
        <dbReference type="Proteomes" id="UP001209540"/>
    </source>
</evidence>
<gene>
    <name evidence="3" type="ORF">BDA99DRAFT_543083</name>
</gene>
<organism evidence="3 4">
    <name type="scientific">Phascolomyces articulosus</name>
    <dbReference type="NCBI Taxonomy" id="60185"/>
    <lineage>
        <taxon>Eukaryota</taxon>
        <taxon>Fungi</taxon>
        <taxon>Fungi incertae sedis</taxon>
        <taxon>Mucoromycota</taxon>
        <taxon>Mucoromycotina</taxon>
        <taxon>Mucoromycetes</taxon>
        <taxon>Mucorales</taxon>
        <taxon>Lichtheimiaceae</taxon>
        <taxon>Phascolomyces</taxon>
    </lineage>
</organism>
<evidence type="ECO:0000313" key="3">
    <source>
        <dbReference type="EMBL" id="KAI9246898.1"/>
    </source>
</evidence>
<reference evidence="3" key="2">
    <citation type="submission" date="2023-02" db="EMBL/GenBank/DDBJ databases">
        <authorList>
            <consortium name="DOE Joint Genome Institute"/>
            <person name="Mondo S.J."/>
            <person name="Chang Y."/>
            <person name="Wang Y."/>
            <person name="Ahrendt S."/>
            <person name="Andreopoulos W."/>
            <person name="Barry K."/>
            <person name="Beard J."/>
            <person name="Benny G.L."/>
            <person name="Blankenship S."/>
            <person name="Bonito G."/>
            <person name="Cuomo C."/>
            <person name="Desiro A."/>
            <person name="Gervers K.A."/>
            <person name="Hundley H."/>
            <person name="Kuo A."/>
            <person name="LaButti K."/>
            <person name="Lang B.F."/>
            <person name="Lipzen A."/>
            <person name="O'Donnell K."/>
            <person name="Pangilinan J."/>
            <person name="Reynolds N."/>
            <person name="Sandor L."/>
            <person name="Smith M.W."/>
            <person name="Tsang A."/>
            <person name="Grigoriev I.V."/>
            <person name="Stajich J.E."/>
            <person name="Spatafora J.W."/>
        </authorList>
    </citation>
    <scope>NUCLEOTIDE SEQUENCE</scope>
    <source>
        <strain evidence="3">RSA 2281</strain>
    </source>
</reference>
<dbReference type="NCBIfam" id="NF041646">
    <property type="entry name" value="VC0807_fam"/>
    <property type="match status" value="1"/>
</dbReference>
<name>A0AAD5P8J8_9FUNG</name>
<keyword evidence="2" id="KW-0812">Transmembrane</keyword>
<feature type="transmembrane region" description="Helical" evidence="2">
    <location>
        <begin position="178"/>
        <end position="198"/>
    </location>
</feature>
<feature type="transmembrane region" description="Helical" evidence="2">
    <location>
        <begin position="102"/>
        <end position="123"/>
    </location>
</feature>
<evidence type="ECO:0000256" key="2">
    <source>
        <dbReference type="SAM" id="Phobius"/>
    </source>
</evidence>
<feature type="region of interest" description="Disordered" evidence="1">
    <location>
        <begin position="254"/>
        <end position="277"/>
    </location>
</feature>
<sequence length="277" mass="31604">MIIKDNENHKQQSRLKRLFKNDQFRSVIILVFVGVALPLAIYYSFRTFTTDVIALIVSGIPPSLRTIFIFIKDRRIDILSCIIVLSFVVSGALAAIQGDARIVLLQDSFVTAVIGLMFFLTLIPLSTRWFTIYPITHLVGRQLLATLPNKEWVDQNGHPQEMPIPDFMWQEMPIYRTFSYTLTAMWGFGLLAIFGARAAMIYTDVPLDKIVGIGTAVSATVNTVLGVISAISYFIFRRKYRQFDVKWMEENDFSRNEEDRVPNQPIPDNNDNNQLTA</sequence>
<feature type="transmembrane region" description="Helical" evidence="2">
    <location>
        <begin position="210"/>
        <end position="236"/>
    </location>
</feature>
<comment type="caution">
    <text evidence="3">The sequence shown here is derived from an EMBL/GenBank/DDBJ whole genome shotgun (WGS) entry which is preliminary data.</text>
</comment>
<feature type="transmembrane region" description="Helical" evidence="2">
    <location>
        <begin position="78"/>
        <end position="96"/>
    </location>
</feature>
<reference evidence="3" key="1">
    <citation type="journal article" date="2022" name="IScience">
        <title>Evolution of zygomycete secretomes and the origins of terrestrial fungal ecologies.</title>
        <authorList>
            <person name="Chang Y."/>
            <person name="Wang Y."/>
            <person name="Mondo S."/>
            <person name="Ahrendt S."/>
            <person name="Andreopoulos W."/>
            <person name="Barry K."/>
            <person name="Beard J."/>
            <person name="Benny G.L."/>
            <person name="Blankenship S."/>
            <person name="Bonito G."/>
            <person name="Cuomo C."/>
            <person name="Desiro A."/>
            <person name="Gervers K.A."/>
            <person name="Hundley H."/>
            <person name="Kuo A."/>
            <person name="LaButti K."/>
            <person name="Lang B.F."/>
            <person name="Lipzen A."/>
            <person name="O'Donnell K."/>
            <person name="Pangilinan J."/>
            <person name="Reynolds N."/>
            <person name="Sandor L."/>
            <person name="Smith M.E."/>
            <person name="Tsang A."/>
            <person name="Grigoriev I.V."/>
            <person name="Stajich J.E."/>
            <person name="Spatafora J.W."/>
        </authorList>
    </citation>
    <scope>NUCLEOTIDE SEQUENCE</scope>
    <source>
        <strain evidence="3">RSA 2281</strain>
    </source>
</reference>
<evidence type="ECO:0000256" key="1">
    <source>
        <dbReference type="SAM" id="MobiDB-lite"/>
    </source>
</evidence>
<keyword evidence="2" id="KW-0472">Membrane</keyword>
<proteinExistence type="predicted"/>
<dbReference type="EMBL" id="JAIXMP010000044">
    <property type="protein sequence ID" value="KAI9246898.1"/>
    <property type="molecule type" value="Genomic_DNA"/>
</dbReference>
<keyword evidence="2" id="KW-1133">Transmembrane helix</keyword>
<keyword evidence="4" id="KW-1185">Reference proteome</keyword>